<evidence type="ECO:0000313" key="2">
    <source>
        <dbReference type="Proteomes" id="UP000663193"/>
    </source>
</evidence>
<reference evidence="2" key="1">
    <citation type="journal article" date="2021" name="BMC Genomics">
        <title>Chromosome-level genome assembly and manually-curated proteome of model necrotroph Parastagonospora nodorum Sn15 reveals a genome-wide trove of candidate effector homologs, and redundancy of virulence-related functions within an accessory chromosome.</title>
        <authorList>
            <person name="Bertazzoni S."/>
            <person name="Jones D.A.B."/>
            <person name="Phan H.T."/>
            <person name="Tan K.-C."/>
            <person name="Hane J.K."/>
        </authorList>
    </citation>
    <scope>NUCLEOTIDE SEQUENCE [LARGE SCALE GENOMIC DNA]</scope>
    <source>
        <strain evidence="2">SN15 / ATCC MYA-4574 / FGSC 10173)</strain>
    </source>
</reference>
<keyword evidence="2" id="KW-1185">Reference proteome</keyword>
<dbReference type="EMBL" id="CP069023">
    <property type="protein sequence ID" value="QRC90534.1"/>
    <property type="molecule type" value="Genomic_DNA"/>
</dbReference>
<sequence>MGVKCRSKFEQLPTYDFGLLKGVGGMCLRCPTLSFAETAESCQGLWSEGHLLRLRPTARRDFHDLIESLELTGRFEEAASRELLDAGRRLAELKEGRKPKYRYRRSRIHVLNTVTHDCP</sequence>
<protein>
    <submittedName>
        <fullName evidence="1">Uncharacterized protein</fullName>
    </submittedName>
</protein>
<organism evidence="1 2">
    <name type="scientific">Phaeosphaeria nodorum (strain SN15 / ATCC MYA-4574 / FGSC 10173)</name>
    <name type="common">Glume blotch fungus</name>
    <name type="synonym">Parastagonospora nodorum</name>
    <dbReference type="NCBI Taxonomy" id="321614"/>
    <lineage>
        <taxon>Eukaryota</taxon>
        <taxon>Fungi</taxon>
        <taxon>Dikarya</taxon>
        <taxon>Ascomycota</taxon>
        <taxon>Pezizomycotina</taxon>
        <taxon>Dothideomycetes</taxon>
        <taxon>Pleosporomycetidae</taxon>
        <taxon>Pleosporales</taxon>
        <taxon>Pleosporineae</taxon>
        <taxon>Phaeosphaeriaceae</taxon>
        <taxon>Parastagonospora</taxon>
    </lineage>
</organism>
<gene>
    <name evidence="1" type="ORF">JI435_425620</name>
</gene>
<name>A0A7U2EPC7_PHANO</name>
<dbReference type="VEuPathDB" id="FungiDB:JI435_425620"/>
<accession>A0A7U2EPC7</accession>
<dbReference type="Proteomes" id="UP000663193">
    <property type="component" value="Chromosome 1"/>
</dbReference>
<dbReference type="AlphaFoldDB" id="A0A7U2EPC7"/>
<evidence type="ECO:0000313" key="1">
    <source>
        <dbReference type="EMBL" id="QRC90534.1"/>
    </source>
</evidence>
<proteinExistence type="predicted"/>